<dbReference type="InterPro" id="IPR008949">
    <property type="entry name" value="Isoprenoid_synthase_dom_sf"/>
</dbReference>
<organism evidence="8 9">
    <name type="scientific">Stella humosa</name>
    <dbReference type="NCBI Taxonomy" id="94"/>
    <lineage>
        <taxon>Bacteria</taxon>
        <taxon>Pseudomonadati</taxon>
        <taxon>Pseudomonadota</taxon>
        <taxon>Alphaproteobacteria</taxon>
        <taxon>Rhodospirillales</taxon>
        <taxon>Stellaceae</taxon>
        <taxon>Stella</taxon>
    </lineage>
</organism>
<keyword evidence="5" id="KW-0460">Magnesium</keyword>
<dbReference type="OrthoDB" id="5291094at2"/>
<dbReference type="SFLD" id="SFLDS00005">
    <property type="entry name" value="Isoprenoid_Synthase_Type_I"/>
    <property type="match status" value="1"/>
</dbReference>
<reference evidence="8 9" key="1">
    <citation type="submission" date="2018-11" db="EMBL/GenBank/DDBJ databases">
        <title>Genomic Encyclopedia of Type Strains, Phase IV (KMG-IV): sequencing the most valuable type-strain genomes for metagenomic binning, comparative biology and taxonomic classification.</title>
        <authorList>
            <person name="Goeker M."/>
        </authorList>
    </citation>
    <scope>NUCLEOTIDE SEQUENCE [LARGE SCALE GENOMIC DNA]</scope>
    <source>
        <strain evidence="8 9">DSM 5900</strain>
    </source>
</reference>
<dbReference type="SUPFAM" id="SSF48576">
    <property type="entry name" value="Terpenoid synthases"/>
    <property type="match status" value="1"/>
</dbReference>
<dbReference type="PANTHER" id="PTHR43281:SF1">
    <property type="entry name" value="FARNESYL DIPHOSPHATE SYNTHASE"/>
    <property type="match status" value="1"/>
</dbReference>
<comment type="caution">
    <text evidence="8">The sequence shown here is derived from an EMBL/GenBank/DDBJ whole genome shotgun (WGS) entry which is preliminary data.</text>
</comment>
<dbReference type="PROSITE" id="PS00444">
    <property type="entry name" value="POLYPRENYL_SYNTHASE_2"/>
    <property type="match status" value="1"/>
</dbReference>
<evidence type="ECO:0000256" key="2">
    <source>
        <dbReference type="ARBA" id="ARBA00006706"/>
    </source>
</evidence>
<evidence type="ECO:0000256" key="5">
    <source>
        <dbReference type="ARBA" id="ARBA00022842"/>
    </source>
</evidence>
<comment type="cofactor">
    <cofactor evidence="1">
        <name>Mg(2+)</name>
        <dbReference type="ChEBI" id="CHEBI:18420"/>
    </cofactor>
</comment>
<dbReference type="EMBL" id="RJKX01000019">
    <property type="protein sequence ID" value="ROP81005.1"/>
    <property type="molecule type" value="Genomic_DNA"/>
</dbReference>
<proteinExistence type="inferred from homology"/>
<dbReference type="InterPro" id="IPR033749">
    <property type="entry name" value="Polyprenyl_synt_CS"/>
</dbReference>
<keyword evidence="9" id="KW-1185">Reference proteome</keyword>
<evidence type="ECO:0000313" key="8">
    <source>
        <dbReference type="EMBL" id="ROP81005.1"/>
    </source>
</evidence>
<sequence>MPVIEKIRTADAGWLRHRVDGRLRELLGAKPGIGLHAAMADATLRGGRRLRATLTLLSCRAVGGQDEDALDLACAVEMVHSASLALDDLPAMDDASERRGEPSLHRRHGEATTILAAIALLARAFEITSACDHARGTDAVARLARTIGEHGMCAGQFEDLVTRRSGRAVGLDVHRIETLHRRKSGCIVATACELGAVAGGGGVRAADALAEYGMRLGIAYQIIDDLADHARDAAAGQPNYAATAGAMAARDRVRHLLVEAGRIVRGVGIDPAAIEAYVEGLVAGCGTPDGNPQ</sequence>
<gene>
    <name evidence="8" type="ORF">EDC65_5340</name>
</gene>
<protein>
    <submittedName>
        <fullName evidence="8">Geranylgeranyl diphosphate synthase type II</fullName>
    </submittedName>
</protein>
<dbReference type="Pfam" id="PF00348">
    <property type="entry name" value="polyprenyl_synt"/>
    <property type="match status" value="1"/>
</dbReference>
<comment type="similarity">
    <text evidence="2 7">Belongs to the FPP/GGPP synthase family.</text>
</comment>
<dbReference type="GO" id="GO:0046872">
    <property type="term" value="F:metal ion binding"/>
    <property type="evidence" value="ECO:0007669"/>
    <property type="project" value="UniProtKB-KW"/>
</dbReference>
<keyword evidence="6" id="KW-0414">Isoprene biosynthesis</keyword>
<dbReference type="Gene3D" id="1.10.600.10">
    <property type="entry name" value="Farnesyl Diphosphate Synthase"/>
    <property type="match status" value="1"/>
</dbReference>
<name>A0A3N1KUH0_9PROT</name>
<evidence type="ECO:0000256" key="7">
    <source>
        <dbReference type="RuleBase" id="RU004466"/>
    </source>
</evidence>
<dbReference type="InterPro" id="IPR000092">
    <property type="entry name" value="Polyprenyl_synt"/>
</dbReference>
<dbReference type="GO" id="GO:0008299">
    <property type="term" value="P:isoprenoid biosynthetic process"/>
    <property type="evidence" value="ECO:0007669"/>
    <property type="project" value="UniProtKB-KW"/>
</dbReference>
<evidence type="ECO:0000256" key="4">
    <source>
        <dbReference type="ARBA" id="ARBA00022723"/>
    </source>
</evidence>
<keyword evidence="4" id="KW-0479">Metal-binding</keyword>
<dbReference type="Proteomes" id="UP000278222">
    <property type="component" value="Unassembled WGS sequence"/>
</dbReference>
<evidence type="ECO:0000256" key="1">
    <source>
        <dbReference type="ARBA" id="ARBA00001946"/>
    </source>
</evidence>
<keyword evidence="3 7" id="KW-0808">Transferase</keyword>
<evidence type="ECO:0000256" key="6">
    <source>
        <dbReference type="ARBA" id="ARBA00023229"/>
    </source>
</evidence>
<evidence type="ECO:0000256" key="3">
    <source>
        <dbReference type="ARBA" id="ARBA00022679"/>
    </source>
</evidence>
<dbReference type="AlphaFoldDB" id="A0A3N1KUH0"/>
<dbReference type="GO" id="GO:0004659">
    <property type="term" value="F:prenyltransferase activity"/>
    <property type="evidence" value="ECO:0007669"/>
    <property type="project" value="InterPro"/>
</dbReference>
<accession>A0A3N1KUH0</accession>
<dbReference type="PANTHER" id="PTHR43281">
    <property type="entry name" value="FARNESYL DIPHOSPHATE SYNTHASE"/>
    <property type="match status" value="1"/>
</dbReference>
<evidence type="ECO:0000313" key="9">
    <source>
        <dbReference type="Proteomes" id="UP000278222"/>
    </source>
</evidence>
<dbReference type="RefSeq" id="WP_123695451.1">
    <property type="nucleotide sequence ID" value="NZ_AP019700.1"/>
</dbReference>